<dbReference type="InterPro" id="IPR011257">
    <property type="entry name" value="DNA_glycosylase"/>
</dbReference>
<dbReference type="EC" id="3.2.2.31" evidence="4 14"/>
<dbReference type="InterPro" id="IPR023170">
    <property type="entry name" value="HhH_base_excis_C"/>
</dbReference>
<keyword evidence="10 14" id="KW-0408">Iron</keyword>
<dbReference type="Gene3D" id="3.90.79.10">
    <property type="entry name" value="Nucleoside Triphosphate Pyrophosphohydrolase"/>
    <property type="match status" value="1"/>
</dbReference>
<sequence>MRKRRAAPSFLIPLGGPDANAAGLGALSAPTLPHFASRLVRWQRQHGRHDLPWQVRDPYRVWLSEIMLQQTQVATVIDYYARFTALFPTVQALAEAPEDAVLAAWSGLGYYQRACNLHRCAQIVVETHGGAFPQTAESLATLPGIGPSTAAAIAVFCFDERAAILDGNVQRVLCRSHGIDDPVPTTATTRKLWSLARSLLPEAQDMAAYTQGLMDLGATLCKPRQPACTECPFATDCRAHLAGDPQRLPVRKAARKSRPQRSTVMLWLRNSPDGLCWLEKRPQLGLWPGLWSLPQFDATEQALQFAAQIGPVIGQRELAPFRHAFTHFELTVRPLLVDVQAQPRAAEPQGQWLALEQAAQLGLPAPVRSLLLQQVPPADAPPPAVLHK</sequence>
<dbReference type="InterPro" id="IPR003265">
    <property type="entry name" value="HhH-GPD_domain"/>
</dbReference>
<dbReference type="GO" id="GO:0051539">
    <property type="term" value="F:4 iron, 4 sulfur cluster binding"/>
    <property type="evidence" value="ECO:0007669"/>
    <property type="project" value="UniProtKB-UniRule"/>
</dbReference>
<dbReference type="FunFam" id="1.10.340.30:FF:000002">
    <property type="entry name" value="Adenine DNA glycosylase"/>
    <property type="match status" value="1"/>
</dbReference>
<evidence type="ECO:0000256" key="1">
    <source>
        <dbReference type="ARBA" id="ARBA00000843"/>
    </source>
</evidence>
<dbReference type="SUPFAM" id="SSF55811">
    <property type="entry name" value="Nudix"/>
    <property type="match status" value="1"/>
</dbReference>
<dbReference type="Pfam" id="PF00633">
    <property type="entry name" value="HHH"/>
    <property type="match status" value="1"/>
</dbReference>
<dbReference type="InterPro" id="IPR029119">
    <property type="entry name" value="MutY_C"/>
</dbReference>
<organism evidence="16">
    <name type="scientific">Thiomonas intermedia (strain K12)</name>
    <name type="common">Thiobacillus intermedius</name>
    <dbReference type="NCBI Taxonomy" id="75379"/>
    <lineage>
        <taxon>Bacteria</taxon>
        <taxon>Pseudomonadati</taxon>
        <taxon>Pseudomonadota</taxon>
        <taxon>Betaproteobacteria</taxon>
        <taxon>Burkholderiales</taxon>
        <taxon>Thiomonas</taxon>
    </lineage>
</organism>
<dbReference type="GO" id="GO:0006298">
    <property type="term" value="P:mismatch repair"/>
    <property type="evidence" value="ECO:0007669"/>
    <property type="project" value="TreeGrafter"/>
</dbReference>
<keyword evidence="8 14" id="KW-0227">DNA damage</keyword>
<gene>
    <name evidence="16" type="ordered locus">Tint_0341</name>
</gene>
<comment type="catalytic activity">
    <reaction evidence="1 14">
        <text>Hydrolyzes free adenine bases from 7,8-dihydro-8-oxoguanine:adenine mismatched double-stranded DNA, leaving an apurinic site.</text>
        <dbReference type="EC" id="3.2.2.31"/>
    </reaction>
</comment>
<dbReference type="SMART" id="SM00478">
    <property type="entry name" value="ENDO3c"/>
    <property type="match status" value="1"/>
</dbReference>
<dbReference type="PANTHER" id="PTHR42944">
    <property type="entry name" value="ADENINE DNA GLYCOSYLASE"/>
    <property type="match status" value="1"/>
</dbReference>
<dbReference type="eggNOG" id="COG1194">
    <property type="taxonomic scope" value="Bacteria"/>
</dbReference>
<accession>D5X4F1</accession>
<dbReference type="Gene3D" id="1.10.1670.10">
    <property type="entry name" value="Helix-hairpin-Helix base-excision DNA repair enzymes (C-terminal)"/>
    <property type="match status" value="1"/>
</dbReference>
<evidence type="ECO:0000313" key="16">
    <source>
        <dbReference type="EMBL" id="ADG29752.1"/>
    </source>
</evidence>
<evidence type="ECO:0000256" key="10">
    <source>
        <dbReference type="ARBA" id="ARBA00023004"/>
    </source>
</evidence>
<dbReference type="SUPFAM" id="SSF48150">
    <property type="entry name" value="DNA-glycosylase"/>
    <property type="match status" value="1"/>
</dbReference>
<evidence type="ECO:0000256" key="14">
    <source>
        <dbReference type="RuleBase" id="RU365096"/>
    </source>
</evidence>
<comment type="cofactor">
    <cofactor evidence="14">
        <name>[4Fe-4S] cluster</name>
        <dbReference type="ChEBI" id="CHEBI:49883"/>
    </cofactor>
    <text evidence="14">Binds 1 [4Fe-4S] cluster.</text>
</comment>
<keyword evidence="12" id="KW-0234">DNA repair</keyword>
<dbReference type="AlphaFoldDB" id="D5X4F1"/>
<evidence type="ECO:0000256" key="3">
    <source>
        <dbReference type="ARBA" id="ARBA00008343"/>
    </source>
</evidence>
<name>D5X4F1_THIK1</name>
<evidence type="ECO:0000256" key="13">
    <source>
        <dbReference type="ARBA" id="ARBA00023295"/>
    </source>
</evidence>
<keyword evidence="11" id="KW-0411">Iron-sulfur</keyword>
<keyword evidence="9" id="KW-0378">Hydrolase</keyword>
<comment type="similarity">
    <text evidence="3 14">Belongs to the Nth/MutY family.</text>
</comment>
<dbReference type="InterPro" id="IPR015797">
    <property type="entry name" value="NUDIX_hydrolase-like_dom_sf"/>
</dbReference>
<dbReference type="EMBL" id="CP002021">
    <property type="protein sequence ID" value="ADG29752.1"/>
    <property type="molecule type" value="Genomic_DNA"/>
</dbReference>
<evidence type="ECO:0000256" key="6">
    <source>
        <dbReference type="ARBA" id="ARBA00022485"/>
    </source>
</evidence>
<protein>
    <recommendedName>
        <fullName evidence="5 14">Adenine DNA glycosylase</fullName>
        <ecNumber evidence="4 14">3.2.2.31</ecNumber>
    </recommendedName>
</protein>
<keyword evidence="6" id="KW-0004">4Fe-4S</keyword>
<dbReference type="Gene3D" id="1.10.340.30">
    <property type="entry name" value="Hypothetical protein, domain 2"/>
    <property type="match status" value="1"/>
</dbReference>
<reference evidence="16" key="1">
    <citation type="submission" date="2010-04" db="EMBL/GenBank/DDBJ databases">
        <title>Complete sequence of Thiomonas intermedia K12.</title>
        <authorList>
            <consortium name="US DOE Joint Genome Institute"/>
            <person name="Lucas S."/>
            <person name="Copeland A."/>
            <person name="Lapidus A."/>
            <person name="Cheng J.-F."/>
            <person name="Bruce D."/>
            <person name="Goodwin L."/>
            <person name="Pitluck S."/>
            <person name="Davenport K."/>
            <person name="Detter J.C."/>
            <person name="Han C."/>
            <person name="Tapia R."/>
            <person name="Land M."/>
            <person name="Hauser L."/>
            <person name="Kyrpides N."/>
            <person name="Ovchinnikova G."/>
            <person name="Kerfeld C.A."/>
            <person name="Cannon G.C."/>
            <person name="Heinhorst S."/>
            <person name="Woyke T."/>
        </authorList>
    </citation>
    <scope>NUCLEOTIDE SEQUENCE [LARGE SCALE GENOMIC DNA]</scope>
    <source>
        <strain evidence="16">K12</strain>
    </source>
</reference>
<dbReference type="GO" id="GO:0046872">
    <property type="term" value="F:metal ion binding"/>
    <property type="evidence" value="ECO:0007669"/>
    <property type="project" value="UniProtKB-UniRule"/>
</dbReference>
<dbReference type="Pfam" id="PF00730">
    <property type="entry name" value="HhH-GPD"/>
    <property type="match status" value="1"/>
</dbReference>
<evidence type="ECO:0000256" key="9">
    <source>
        <dbReference type="ARBA" id="ARBA00022801"/>
    </source>
</evidence>
<evidence type="ECO:0000256" key="11">
    <source>
        <dbReference type="ARBA" id="ARBA00023014"/>
    </source>
</evidence>
<keyword evidence="7" id="KW-0479">Metal-binding</keyword>
<dbReference type="CDD" id="cd03431">
    <property type="entry name" value="NUDIX_DNA_Glycosylase_C-MutY"/>
    <property type="match status" value="1"/>
</dbReference>
<dbReference type="InterPro" id="IPR005760">
    <property type="entry name" value="A/G_AdeGlyc_MutY"/>
</dbReference>
<dbReference type="NCBIfam" id="TIGR01084">
    <property type="entry name" value="mutY"/>
    <property type="match status" value="1"/>
</dbReference>
<evidence type="ECO:0000259" key="15">
    <source>
        <dbReference type="SMART" id="SM00478"/>
    </source>
</evidence>
<dbReference type="GO" id="GO:0034039">
    <property type="term" value="F:8-oxo-7,8-dihydroguanine DNA N-glycosylase activity"/>
    <property type="evidence" value="ECO:0007669"/>
    <property type="project" value="TreeGrafter"/>
</dbReference>
<dbReference type="KEGG" id="tin:Tint_0341"/>
<evidence type="ECO:0000256" key="7">
    <source>
        <dbReference type="ARBA" id="ARBA00022723"/>
    </source>
</evidence>
<dbReference type="InterPro" id="IPR000445">
    <property type="entry name" value="HhH_motif"/>
</dbReference>
<dbReference type="HOGENOM" id="CLU_012862_0_2_4"/>
<evidence type="ECO:0000256" key="5">
    <source>
        <dbReference type="ARBA" id="ARBA00022023"/>
    </source>
</evidence>
<dbReference type="InterPro" id="IPR044298">
    <property type="entry name" value="MIG/MutY"/>
</dbReference>
<comment type="function">
    <text evidence="2">Adenine glycosylase active on G-A mispairs. MutY also corrects error-prone DNA synthesis past GO lesions which are due to the oxidatively damaged form of guanine: 7,8-dihydro-8-oxoguanine (8-oxo-dGTP).</text>
</comment>
<dbReference type="GO" id="GO:0006284">
    <property type="term" value="P:base-excision repair"/>
    <property type="evidence" value="ECO:0007669"/>
    <property type="project" value="UniProtKB-UniRule"/>
</dbReference>
<evidence type="ECO:0000256" key="4">
    <source>
        <dbReference type="ARBA" id="ARBA00012045"/>
    </source>
</evidence>
<dbReference type="GO" id="GO:0032357">
    <property type="term" value="F:oxidized purine DNA binding"/>
    <property type="evidence" value="ECO:0007669"/>
    <property type="project" value="TreeGrafter"/>
</dbReference>
<dbReference type="PANTHER" id="PTHR42944:SF1">
    <property type="entry name" value="ADENINE DNA GLYCOSYLASE"/>
    <property type="match status" value="1"/>
</dbReference>
<evidence type="ECO:0000256" key="12">
    <source>
        <dbReference type="ARBA" id="ARBA00023204"/>
    </source>
</evidence>
<keyword evidence="13 14" id="KW-0326">Glycosidase</keyword>
<dbReference type="Pfam" id="PF14815">
    <property type="entry name" value="NUDIX_4"/>
    <property type="match status" value="1"/>
</dbReference>
<proteinExistence type="inferred from homology"/>
<evidence type="ECO:0000256" key="8">
    <source>
        <dbReference type="ARBA" id="ARBA00022763"/>
    </source>
</evidence>
<dbReference type="STRING" id="75379.Tint_0341"/>
<dbReference type="GO" id="GO:0000701">
    <property type="term" value="F:purine-specific mismatch base pair DNA N-glycosylase activity"/>
    <property type="evidence" value="ECO:0007669"/>
    <property type="project" value="UniProtKB-EC"/>
</dbReference>
<feature type="domain" description="HhH-GPD" evidence="15">
    <location>
        <begin position="67"/>
        <end position="219"/>
    </location>
</feature>
<evidence type="ECO:0000256" key="2">
    <source>
        <dbReference type="ARBA" id="ARBA00002933"/>
    </source>
</evidence>
<dbReference type="GO" id="GO:0035485">
    <property type="term" value="F:adenine/guanine mispair binding"/>
    <property type="evidence" value="ECO:0007669"/>
    <property type="project" value="TreeGrafter"/>
</dbReference>
<dbReference type="CDD" id="cd00056">
    <property type="entry name" value="ENDO3c"/>
    <property type="match status" value="1"/>
</dbReference>